<protein>
    <submittedName>
        <fullName evidence="2">DUF1493 family protein</fullName>
    </submittedName>
</protein>
<dbReference type="RefSeq" id="WP_196291942.1">
    <property type="nucleotide sequence ID" value="NZ_JADQDM010000002.1"/>
</dbReference>
<keyword evidence="3" id="KW-1185">Reference proteome</keyword>
<evidence type="ECO:0000313" key="2">
    <source>
        <dbReference type="EMBL" id="MBF9220491.1"/>
    </source>
</evidence>
<reference evidence="2 3" key="1">
    <citation type="submission" date="2020-11" db="EMBL/GenBank/DDBJ databases">
        <authorList>
            <person name="Kim M.K."/>
        </authorList>
    </citation>
    <scope>NUCLEOTIDE SEQUENCE [LARGE SCALE GENOMIC DNA]</scope>
    <source>
        <strain evidence="2 3">BT662</strain>
    </source>
</reference>
<accession>A0ABS0I132</accession>
<gene>
    <name evidence="2" type="ORF">I2H31_05195</name>
</gene>
<evidence type="ECO:0000313" key="3">
    <source>
        <dbReference type="Proteomes" id="UP000618931"/>
    </source>
</evidence>
<keyword evidence="1" id="KW-1133">Transmembrane helix</keyword>
<organism evidence="2 3">
    <name type="scientific">Hymenobacter ruricola</name>
    <dbReference type="NCBI Taxonomy" id="2791023"/>
    <lineage>
        <taxon>Bacteria</taxon>
        <taxon>Pseudomonadati</taxon>
        <taxon>Bacteroidota</taxon>
        <taxon>Cytophagia</taxon>
        <taxon>Cytophagales</taxon>
        <taxon>Hymenobacteraceae</taxon>
        <taxon>Hymenobacter</taxon>
    </lineage>
</organism>
<proteinExistence type="predicted"/>
<name>A0ABS0I132_9BACT</name>
<evidence type="ECO:0000256" key="1">
    <source>
        <dbReference type="SAM" id="Phobius"/>
    </source>
</evidence>
<keyword evidence="1" id="KW-0812">Transmembrane</keyword>
<sequence length="178" mass="19502">MERQEVPVRFADLRRLAAAVPGYVGDLLGATEPVTLRSALEDDFGLIGLDTEALLLQFGEQYQVDLTRFDFTDCISAETLPASCLLVPVLLPLYLALFLLGWAAHIVAALCQAPFNSARARVMLRAAAGRSATIADTLLFPNVRPRPREKILTIGDLVASAATGYFVKRERVRFVLVK</sequence>
<dbReference type="Proteomes" id="UP000618931">
    <property type="component" value="Unassembled WGS sequence"/>
</dbReference>
<comment type="caution">
    <text evidence="2">The sequence shown here is derived from an EMBL/GenBank/DDBJ whole genome shotgun (WGS) entry which is preliminary data.</text>
</comment>
<dbReference type="EMBL" id="JADQDM010000002">
    <property type="protein sequence ID" value="MBF9220491.1"/>
    <property type="molecule type" value="Genomic_DNA"/>
</dbReference>
<feature type="transmembrane region" description="Helical" evidence="1">
    <location>
        <begin position="93"/>
        <end position="115"/>
    </location>
</feature>
<keyword evidence="1" id="KW-0472">Membrane</keyword>